<dbReference type="AlphaFoldDB" id="A0A1G9NRD3"/>
<feature type="transmembrane region" description="Helical" evidence="1">
    <location>
        <begin position="39"/>
        <end position="58"/>
    </location>
</feature>
<feature type="transmembrane region" description="Helical" evidence="1">
    <location>
        <begin position="12"/>
        <end position="33"/>
    </location>
</feature>
<organism evidence="3 4">
    <name type="scientific">Halogranum gelatinilyticum</name>
    <dbReference type="NCBI Taxonomy" id="660521"/>
    <lineage>
        <taxon>Archaea</taxon>
        <taxon>Methanobacteriati</taxon>
        <taxon>Methanobacteriota</taxon>
        <taxon>Stenosarchaea group</taxon>
        <taxon>Halobacteria</taxon>
        <taxon>Halobacteriales</taxon>
        <taxon>Haloferacaceae</taxon>
    </lineage>
</organism>
<evidence type="ECO:0000313" key="4">
    <source>
        <dbReference type="Proteomes" id="UP000199451"/>
    </source>
</evidence>
<evidence type="ECO:0000256" key="1">
    <source>
        <dbReference type="SAM" id="Phobius"/>
    </source>
</evidence>
<keyword evidence="1" id="KW-1133">Transmembrane helix</keyword>
<protein>
    <recommendedName>
        <fullName evidence="2">DUF8107 domain-containing protein</fullName>
    </recommendedName>
</protein>
<dbReference type="STRING" id="660521.SAMN04487949_0081"/>
<evidence type="ECO:0000313" key="3">
    <source>
        <dbReference type="EMBL" id="SDL89166.1"/>
    </source>
</evidence>
<proteinExistence type="predicted"/>
<dbReference type="Proteomes" id="UP000199451">
    <property type="component" value="Unassembled WGS sequence"/>
</dbReference>
<evidence type="ECO:0000259" key="2">
    <source>
        <dbReference type="Pfam" id="PF26409"/>
    </source>
</evidence>
<feature type="domain" description="DUF8107" evidence="2">
    <location>
        <begin position="2"/>
        <end position="59"/>
    </location>
</feature>
<keyword evidence="1" id="KW-0472">Membrane</keyword>
<accession>A0A1G9NRD3</accession>
<dbReference type="OrthoDB" id="214676at2157"/>
<sequence length="59" mass="6435">MANSQGDPRVLFVMNLVLSSVFAWVIVWGLNFIGVLAFSARNVAVAAALLMVLTHFVTR</sequence>
<reference evidence="4" key="1">
    <citation type="submission" date="2016-10" db="EMBL/GenBank/DDBJ databases">
        <authorList>
            <person name="Varghese N."/>
            <person name="Submissions S."/>
        </authorList>
    </citation>
    <scope>NUCLEOTIDE SEQUENCE [LARGE SCALE GENOMIC DNA]</scope>
    <source>
        <strain evidence="4">CGMCC 1.10119</strain>
    </source>
</reference>
<keyword evidence="1" id="KW-0812">Transmembrane</keyword>
<dbReference type="Pfam" id="PF26409">
    <property type="entry name" value="DUF8107"/>
    <property type="match status" value="1"/>
</dbReference>
<dbReference type="EMBL" id="FNHL01000001">
    <property type="protein sequence ID" value="SDL89166.1"/>
    <property type="molecule type" value="Genomic_DNA"/>
</dbReference>
<name>A0A1G9NRD3_9EURY</name>
<keyword evidence="4" id="KW-1185">Reference proteome</keyword>
<dbReference type="RefSeq" id="WP_089692981.1">
    <property type="nucleotide sequence ID" value="NZ_FNHL01000001.1"/>
</dbReference>
<dbReference type="InterPro" id="IPR058420">
    <property type="entry name" value="DUF8107"/>
</dbReference>
<gene>
    <name evidence="3" type="ORF">SAMN04487949_0081</name>
</gene>